<dbReference type="Proteomes" id="UP000602004">
    <property type="component" value="Unassembled WGS sequence"/>
</dbReference>
<accession>A0ABQ1NCG4</accession>
<organism evidence="1 2">
    <name type="scientific">Paraburkholderia caffeinilytica</name>
    <dbReference type="NCBI Taxonomy" id="1761016"/>
    <lineage>
        <taxon>Bacteria</taxon>
        <taxon>Pseudomonadati</taxon>
        <taxon>Pseudomonadota</taxon>
        <taxon>Betaproteobacteria</taxon>
        <taxon>Burkholderiales</taxon>
        <taxon>Burkholderiaceae</taxon>
        <taxon>Paraburkholderia</taxon>
    </lineage>
</organism>
<evidence type="ECO:0000313" key="1">
    <source>
        <dbReference type="EMBL" id="GGC70353.1"/>
    </source>
</evidence>
<sequence>MKPDDCGVFCVEGAGREPGAISVAGIDSTVASALALAAFRAEVGSGAGVSVETGIDTGTCAEADAAAIPPAAPLLAICNADSYAYRSR</sequence>
<evidence type="ECO:0000313" key="2">
    <source>
        <dbReference type="Proteomes" id="UP000602004"/>
    </source>
</evidence>
<reference evidence="2" key="1">
    <citation type="journal article" date="2019" name="Int. J. Syst. Evol. Microbiol.">
        <title>The Global Catalogue of Microorganisms (GCM) 10K type strain sequencing project: providing services to taxonomists for standard genome sequencing and annotation.</title>
        <authorList>
            <consortium name="The Broad Institute Genomics Platform"/>
            <consortium name="The Broad Institute Genome Sequencing Center for Infectious Disease"/>
            <person name="Wu L."/>
            <person name="Ma J."/>
        </authorList>
    </citation>
    <scope>NUCLEOTIDE SEQUENCE [LARGE SCALE GENOMIC DNA]</scope>
    <source>
        <strain evidence="2">CGMCC 1.15103</strain>
    </source>
</reference>
<comment type="caution">
    <text evidence="1">The sequence shown here is derived from an EMBL/GenBank/DDBJ whole genome shotgun (WGS) entry which is preliminary data.</text>
</comment>
<protein>
    <submittedName>
        <fullName evidence="1">Uncharacterized protein</fullName>
    </submittedName>
</protein>
<dbReference type="EMBL" id="BMHL01000020">
    <property type="protein sequence ID" value="GGC70353.1"/>
    <property type="molecule type" value="Genomic_DNA"/>
</dbReference>
<name>A0ABQ1NCG4_9BURK</name>
<keyword evidence="2" id="KW-1185">Reference proteome</keyword>
<gene>
    <name evidence="1" type="ORF">GCM10011400_67930</name>
</gene>
<proteinExistence type="predicted"/>